<comment type="caution">
    <text evidence="2">The sequence shown here is derived from an EMBL/GenBank/DDBJ whole genome shotgun (WGS) entry which is preliminary data.</text>
</comment>
<keyword evidence="1" id="KW-0812">Transmembrane</keyword>
<feature type="transmembrane region" description="Helical" evidence="1">
    <location>
        <begin position="72"/>
        <end position="91"/>
    </location>
</feature>
<dbReference type="EMBL" id="JAVIZQ010000001">
    <property type="protein sequence ID" value="MDR6142106.1"/>
    <property type="molecule type" value="Genomic_DNA"/>
</dbReference>
<name>A0ABU1HQI9_9MICO</name>
<keyword evidence="1" id="KW-0472">Membrane</keyword>
<evidence type="ECO:0000313" key="3">
    <source>
        <dbReference type="Proteomes" id="UP001249291"/>
    </source>
</evidence>
<gene>
    <name evidence="2" type="ORF">QE375_001660</name>
</gene>
<keyword evidence="1" id="KW-1133">Transmembrane helix</keyword>
<keyword evidence="3" id="KW-1185">Reference proteome</keyword>
<proteinExistence type="predicted"/>
<dbReference type="RefSeq" id="WP_309689841.1">
    <property type="nucleotide sequence ID" value="NZ_JAVIZQ010000001.1"/>
</dbReference>
<feature type="transmembrane region" description="Helical" evidence="1">
    <location>
        <begin position="233"/>
        <end position="254"/>
    </location>
</feature>
<protein>
    <submittedName>
        <fullName evidence="2">Uncharacterized protein</fullName>
    </submittedName>
</protein>
<feature type="transmembrane region" description="Helical" evidence="1">
    <location>
        <begin position="274"/>
        <end position="297"/>
    </location>
</feature>
<sequence length="299" mass="31204">MIVAGFILLAVGSADLVRQFAPRRWVGYLTVAVMLLLLGSVSDALVPMVLGLVVGALWVWCMPAERRAPLGFWPAVLLGVLSIGSVVWLGARTDAGLIGAVWSVRSPFGEIPFDLALLTVGTGVFLLESANLVVRAALDGEHTWRPAELRRAAVLDSPDEQPTASDTPVAHPVVPGAQADDGVIGVIGEAGVGAADTVAAEQPEPAGEADAVPARDPRAGFKGGRLIGPLERILVMLLTLAAAYPILAAMLAAKGIVRFPEISRDGETGARAEYFLVGSLVSWVIGLGAAFLVWWAAHS</sequence>
<dbReference type="Proteomes" id="UP001249291">
    <property type="component" value="Unassembled WGS sequence"/>
</dbReference>
<evidence type="ECO:0000256" key="1">
    <source>
        <dbReference type="SAM" id="Phobius"/>
    </source>
</evidence>
<organism evidence="2 3">
    <name type="scientific">Microbacterium foliorum</name>
    <dbReference type="NCBI Taxonomy" id="104336"/>
    <lineage>
        <taxon>Bacteria</taxon>
        <taxon>Bacillati</taxon>
        <taxon>Actinomycetota</taxon>
        <taxon>Actinomycetes</taxon>
        <taxon>Micrococcales</taxon>
        <taxon>Microbacteriaceae</taxon>
        <taxon>Microbacterium</taxon>
    </lineage>
</organism>
<reference evidence="2 3" key="1">
    <citation type="submission" date="2023-08" db="EMBL/GenBank/DDBJ databases">
        <title>Functional and genomic diversity of the sorghum phyllosphere microbiome.</title>
        <authorList>
            <person name="Shade A."/>
        </authorList>
    </citation>
    <scope>NUCLEOTIDE SEQUENCE [LARGE SCALE GENOMIC DNA]</scope>
    <source>
        <strain evidence="2 3">SORGH_AS_0445</strain>
    </source>
</reference>
<feature type="transmembrane region" description="Helical" evidence="1">
    <location>
        <begin position="30"/>
        <end position="60"/>
    </location>
</feature>
<evidence type="ECO:0000313" key="2">
    <source>
        <dbReference type="EMBL" id="MDR6142106.1"/>
    </source>
</evidence>
<accession>A0ABU1HQI9</accession>